<dbReference type="InterPro" id="IPR035897">
    <property type="entry name" value="Toll_tir_struct_dom_sf"/>
</dbReference>
<dbReference type="PANTHER" id="PTHR46270">
    <property type="entry name" value="ARMADILLO-TYPE FOLD-RELATED"/>
    <property type="match status" value="1"/>
</dbReference>
<dbReference type="EMBL" id="CAJOBB010000320">
    <property type="protein sequence ID" value="CAF3649957.1"/>
    <property type="molecule type" value="Genomic_DNA"/>
</dbReference>
<evidence type="ECO:0000313" key="3">
    <source>
        <dbReference type="EMBL" id="CAF3649957.1"/>
    </source>
</evidence>
<organism evidence="2 4">
    <name type="scientific">Adineta steineri</name>
    <dbReference type="NCBI Taxonomy" id="433720"/>
    <lineage>
        <taxon>Eukaryota</taxon>
        <taxon>Metazoa</taxon>
        <taxon>Spiralia</taxon>
        <taxon>Gnathifera</taxon>
        <taxon>Rotifera</taxon>
        <taxon>Eurotatoria</taxon>
        <taxon>Bdelloidea</taxon>
        <taxon>Adinetida</taxon>
        <taxon>Adinetidae</taxon>
        <taxon>Adineta</taxon>
    </lineage>
</organism>
<evidence type="ECO:0000313" key="4">
    <source>
        <dbReference type="Proteomes" id="UP000663860"/>
    </source>
</evidence>
<accession>A0A813YU04</accession>
<dbReference type="Proteomes" id="UP000663868">
    <property type="component" value="Unassembled WGS sequence"/>
</dbReference>
<dbReference type="EMBL" id="CAJNOE010000087">
    <property type="protein sequence ID" value="CAF0888727.1"/>
    <property type="molecule type" value="Genomic_DNA"/>
</dbReference>
<feature type="domain" description="TIR" evidence="1">
    <location>
        <begin position="454"/>
        <end position="569"/>
    </location>
</feature>
<dbReference type="PROSITE" id="PS50104">
    <property type="entry name" value="TIR"/>
    <property type="match status" value="1"/>
</dbReference>
<dbReference type="Proteomes" id="UP000663860">
    <property type="component" value="Unassembled WGS sequence"/>
</dbReference>
<dbReference type="AlphaFoldDB" id="A0A813YU04"/>
<sequence length="710" mass="84574">MSILISVIEKFTLSCTEDNEIGDDNDELYNFLFNYYISLDIINDYIQAIQQLDRTTLNDNYKWLLFTGFNSIIDLNYYNNERRDILCKFWLSKYEWILKKLLLSSSKTNSLPLNGIKYLLTNIIRIQITIENITNHLMTQDIRFYNFNQKNEYLSIIKMILSLLINKKILNNIENDLKIQFNCDLNHYSNTKDIKSIYIIWIILKILLMFITTDEDCLIIIKSHQIIKNSLLKSIQLIEHNNSIKLSYYVILTFIINDNDIKNKINHPKEICNIFIRTIQQINNFNNDDFTFTNNGVHIIHLLIALKAYLQHDQVKDDFIELDGLNLLLAIANSVLASTEIESQVNDMFEEKFKSAIGLIPTEECDLNILQEINHLQINMQYNMNILFKEIGLLALECLYTMSFNRKAKEMLQKNEKFMIQIRELSNDENLKKIIDGLLWKIEDKYEFQIETTNQYDFMISYHWNDNALVYKIYKYLIEKFYYKIWLDDQSISNSICQTIEKSKFILMCMSETYKTNENCRSIVEYAQYRKKIIIPLIIKQVELDSWFESVCSENLYIDFVKQNFEDAIQLLIKEINMKTIEQKEINSTMIGLSQQEISLSILPTTTTVNLHLNTIQDDYKRIPIKLWSDKHVQQFLHDNKLDLMILLTEYMNGEDLSQLFDKCQIQQDYWTIFDRFNNELKKRFQQTLSISIYVRFLNQLQKYINMSRV</sequence>
<name>A0A813YU04_9BILA</name>
<dbReference type="Pfam" id="PF13676">
    <property type="entry name" value="TIR_2"/>
    <property type="match status" value="1"/>
</dbReference>
<reference evidence="2" key="1">
    <citation type="submission" date="2021-02" db="EMBL/GenBank/DDBJ databases">
        <authorList>
            <person name="Nowell W R."/>
        </authorList>
    </citation>
    <scope>NUCLEOTIDE SEQUENCE</scope>
</reference>
<proteinExistence type="predicted"/>
<dbReference type="InterPro" id="IPR000157">
    <property type="entry name" value="TIR_dom"/>
</dbReference>
<comment type="caution">
    <text evidence="2">The sequence shown here is derived from an EMBL/GenBank/DDBJ whole genome shotgun (WGS) entry which is preliminary data.</text>
</comment>
<gene>
    <name evidence="2" type="ORF">IZO911_LOCUS11598</name>
    <name evidence="3" type="ORF">KXQ929_LOCUS7689</name>
</gene>
<dbReference type="SUPFAM" id="SSF52200">
    <property type="entry name" value="Toll/Interleukin receptor TIR domain"/>
    <property type="match status" value="1"/>
</dbReference>
<evidence type="ECO:0000313" key="2">
    <source>
        <dbReference type="EMBL" id="CAF0888727.1"/>
    </source>
</evidence>
<protein>
    <recommendedName>
        <fullName evidence="1">TIR domain-containing protein</fullName>
    </recommendedName>
</protein>
<evidence type="ECO:0000259" key="1">
    <source>
        <dbReference type="PROSITE" id="PS50104"/>
    </source>
</evidence>
<dbReference type="PANTHER" id="PTHR46270:SF2">
    <property type="entry name" value="TIR DOMAIN-CONTAINING PROTEIN"/>
    <property type="match status" value="1"/>
</dbReference>
<dbReference type="GO" id="GO:0007165">
    <property type="term" value="P:signal transduction"/>
    <property type="evidence" value="ECO:0007669"/>
    <property type="project" value="InterPro"/>
</dbReference>
<dbReference type="Gene3D" id="3.40.50.10140">
    <property type="entry name" value="Toll/interleukin-1 receptor homology (TIR) domain"/>
    <property type="match status" value="1"/>
</dbReference>